<evidence type="ECO:0000256" key="13">
    <source>
        <dbReference type="SAM" id="SignalP"/>
    </source>
</evidence>
<evidence type="ECO:0000256" key="8">
    <source>
        <dbReference type="ARBA" id="ARBA00023128"/>
    </source>
</evidence>
<dbReference type="AlphaFoldDB" id="A0A7S3KY41"/>
<proteinExistence type="inferred from homology"/>
<comment type="similarity">
    <text evidence="2">Belongs to the mitochondrial carrier (TC 2.A.29) family.</text>
</comment>
<dbReference type="GO" id="GO:1990547">
    <property type="term" value="P:mitochondrial phosphate ion transmembrane transport"/>
    <property type="evidence" value="ECO:0007669"/>
    <property type="project" value="InterPro"/>
</dbReference>
<evidence type="ECO:0000256" key="12">
    <source>
        <dbReference type="SAM" id="Phobius"/>
    </source>
</evidence>
<evidence type="ECO:0000256" key="2">
    <source>
        <dbReference type="ARBA" id="ARBA00006375"/>
    </source>
</evidence>
<evidence type="ECO:0000256" key="7">
    <source>
        <dbReference type="ARBA" id="ARBA00022989"/>
    </source>
</evidence>
<dbReference type="Pfam" id="PF00153">
    <property type="entry name" value="Mito_carr"/>
    <property type="match status" value="3"/>
</dbReference>
<feature type="transmembrane region" description="Helical" evidence="12">
    <location>
        <begin position="705"/>
        <end position="723"/>
    </location>
</feature>
<dbReference type="InterPro" id="IPR023395">
    <property type="entry name" value="MCP_dom_sf"/>
</dbReference>
<evidence type="ECO:0000256" key="3">
    <source>
        <dbReference type="ARBA" id="ARBA00022448"/>
    </source>
</evidence>
<dbReference type="EMBL" id="HBIM01003049">
    <property type="protein sequence ID" value="CAE0404534.1"/>
    <property type="molecule type" value="Transcribed_RNA"/>
</dbReference>
<evidence type="ECO:0000313" key="14">
    <source>
        <dbReference type="EMBL" id="CAE0404534.1"/>
    </source>
</evidence>
<feature type="region of interest" description="Disordered" evidence="11">
    <location>
        <begin position="516"/>
        <end position="535"/>
    </location>
</feature>
<evidence type="ECO:0000256" key="5">
    <source>
        <dbReference type="ARBA" id="ARBA00022737"/>
    </source>
</evidence>
<feature type="chain" id="PRO_5030571818" description="Mitochondrial phosphate carrier protein" evidence="13">
    <location>
        <begin position="17"/>
        <end position="1006"/>
    </location>
</feature>
<keyword evidence="7 12" id="KW-1133">Transmembrane helix</keyword>
<keyword evidence="8" id="KW-0496">Mitochondrion</keyword>
<evidence type="ECO:0000256" key="4">
    <source>
        <dbReference type="ARBA" id="ARBA00022692"/>
    </source>
</evidence>
<name>A0A7S3KY41_9STRA</name>
<sequence>MLYGTIVLTLLACAHGFHQASIARHESSGITRGSQRTYSMPLEKKFPLRSGTAVFSTSPEKTSASGLSNETTIQESTSAFNSTTDKDTEDVLKPESLIRTADAIAQVTNATTANGEESSPTSRRMLFATSLFGVGAALGAASQFNNNGNQEQISQTLLQSSNLKWEVTPINKRTGVTVYDAEQAGYNVQFVTYLSRFLLSFDADCQRWWYSRAQDLPRLASAEEITRKRLQQFAAFSASVEVGLQAYEGPEGPAQLLQSLKQRYCPENPSSTSLLSDAAREKQEREIKEARRQIALLFGLMEKNQPVQEISKLLAAIDNGHVGNVEILDPGSGYAPGYGVPEVSFPLPEGGDGYEQATGRAVLAPNGRILRIDVVNRGAGYKSPPTVTVAPPAALRFQDANETDVVAEQAQAKAFLFRSGPNKGRIERIELTKSGTGYTKSEIIKIRLSSPETSASDGGITATATAILEYQVDRIEMTNNGTGYAVEKPIQVFVEPPPLTARINMNDPLMARIVDPSKPLPATTIPSPEMRRKMPDPADFARKISQEASRAACIGRGCYDKPVVAVAYPVAEKDSYSKFRTEADTENAQNVERALNQRSKRSDEPREGRVVSATTSGKDGRPPDLPSMGIASPISSSSQLLSLLPAGIGLEFDESQKRYVLAIDPMYDDDGAIKSWRSYKDFDPDFGPRGRTPIERDMDLGFSTYLRFVASGAICCSAVHLALTPIDVVKTRVQTDPENYPSVISAFKKVLREGGASGFFTGWAPTFLGFFFWGGVAYSITEFLRRTFQAYAGDAAGTLEVPIILLAAGLAATVGSFVICPFEAVRIRSVAQKGYGGNILEVSQRMVREEGVGTLFSAVPLFMAKEIPFAMAKFTVFDLSTAWMYETFPAAREDLQLSLFVSLIGGTIGGLFAAVVSNPADATISEMKKAKNDMGPIAATELVLEKGGIPGLFRGLPLRLIFYSLMVSMQFLIYDAVRFALGVGSDDLKLYLDVLGGALGETGGPV</sequence>
<keyword evidence="3" id="KW-0813">Transport</keyword>
<feature type="repeat" description="Solcar" evidence="10">
    <location>
        <begin position="703"/>
        <end position="787"/>
    </location>
</feature>
<feature type="transmembrane region" description="Helical" evidence="12">
    <location>
        <begin position="758"/>
        <end position="781"/>
    </location>
</feature>
<dbReference type="InterPro" id="IPR018108">
    <property type="entry name" value="MCP_transmembrane"/>
</dbReference>
<organism evidence="14">
    <name type="scientific">Amphora coffeiformis</name>
    <dbReference type="NCBI Taxonomy" id="265554"/>
    <lineage>
        <taxon>Eukaryota</taxon>
        <taxon>Sar</taxon>
        <taxon>Stramenopiles</taxon>
        <taxon>Ochrophyta</taxon>
        <taxon>Bacillariophyta</taxon>
        <taxon>Bacillariophyceae</taxon>
        <taxon>Bacillariophycidae</taxon>
        <taxon>Thalassiophysales</taxon>
        <taxon>Catenulaceae</taxon>
        <taxon>Amphora</taxon>
    </lineage>
</organism>
<feature type="compositionally biased region" description="Basic and acidic residues" evidence="11">
    <location>
        <begin position="600"/>
        <end position="609"/>
    </location>
</feature>
<comment type="subcellular location">
    <subcellularLocation>
        <location evidence="1">Mitochondrion inner membrane</location>
        <topology evidence="1">Multi-pass membrane protein</topology>
    </subcellularLocation>
</comment>
<evidence type="ECO:0000256" key="9">
    <source>
        <dbReference type="ARBA" id="ARBA00023136"/>
    </source>
</evidence>
<evidence type="ECO:0000256" key="11">
    <source>
        <dbReference type="SAM" id="MobiDB-lite"/>
    </source>
</evidence>
<feature type="signal peptide" evidence="13">
    <location>
        <begin position="1"/>
        <end position="16"/>
    </location>
</feature>
<keyword evidence="5" id="KW-0677">Repeat</keyword>
<dbReference type="GO" id="GO:0005743">
    <property type="term" value="C:mitochondrial inner membrane"/>
    <property type="evidence" value="ECO:0007669"/>
    <property type="project" value="UniProtKB-SubCell"/>
</dbReference>
<evidence type="ECO:0000256" key="1">
    <source>
        <dbReference type="ARBA" id="ARBA00004448"/>
    </source>
</evidence>
<feature type="transmembrane region" description="Helical" evidence="12">
    <location>
        <begin position="801"/>
        <end position="822"/>
    </location>
</feature>
<dbReference type="PANTHER" id="PTHR45671">
    <property type="entry name" value="SOLUTE CARRIER FAMILY 25 (MITOCHONDRIAL CARRIER PHOSPHATE CARRIER), MEMBER 3, LIKE-RELATED-RELATED"/>
    <property type="match status" value="1"/>
</dbReference>
<dbReference type="SUPFAM" id="SSF103506">
    <property type="entry name" value="Mitochondrial carrier"/>
    <property type="match status" value="1"/>
</dbReference>
<dbReference type="Gene3D" id="1.50.40.10">
    <property type="entry name" value="Mitochondrial carrier domain"/>
    <property type="match status" value="1"/>
</dbReference>
<keyword evidence="9 10" id="KW-0472">Membrane</keyword>
<feature type="transmembrane region" description="Helical" evidence="12">
    <location>
        <begin position="960"/>
        <end position="981"/>
    </location>
</feature>
<keyword evidence="6" id="KW-0999">Mitochondrion inner membrane</keyword>
<evidence type="ECO:0000256" key="6">
    <source>
        <dbReference type="ARBA" id="ARBA00022792"/>
    </source>
</evidence>
<evidence type="ECO:0008006" key="15">
    <source>
        <dbReference type="Google" id="ProtNLM"/>
    </source>
</evidence>
<feature type="repeat" description="Solcar" evidence="10">
    <location>
        <begin position="897"/>
        <end position="980"/>
    </location>
</feature>
<protein>
    <recommendedName>
        <fullName evidence="15">Mitochondrial phosphate carrier protein</fullName>
    </recommendedName>
</protein>
<gene>
    <name evidence="14" type="ORF">ACOF00016_LOCUS2649</name>
</gene>
<dbReference type="PANTHER" id="PTHR45671:SF12">
    <property type="entry name" value="MITOCHONDRIAL PHOSPHATE CARRIER PROTEIN"/>
    <property type="match status" value="1"/>
</dbReference>
<dbReference type="PROSITE" id="PS50920">
    <property type="entry name" value="SOLCAR"/>
    <property type="match status" value="3"/>
</dbReference>
<accession>A0A7S3KY41</accession>
<reference evidence="14" key="1">
    <citation type="submission" date="2021-01" db="EMBL/GenBank/DDBJ databases">
        <authorList>
            <person name="Corre E."/>
            <person name="Pelletier E."/>
            <person name="Niang G."/>
            <person name="Scheremetjew M."/>
            <person name="Finn R."/>
            <person name="Kale V."/>
            <person name="Holt S."/>
            <person name="Cochrane G."/>
            <person name="Meng A."/>
            <person name="Brown T."/>
            <person name="Cohen L."/>
        </authorList>
    </citation>
    <scope>NUCLEOTIDE SEQUENCE</scope>
    <source>
        <strain evidence="14">CCMP127</strain>
    </source>
</reference>
<keyword evidence="13" id="KW-0732">Signal</keyword>
<evidence type="ECO:0000256" key="10">
    <source>
        <dbReference type="PROSITE-ProRule" id="PRU00282"/>
    </source>
</evidence>
<feature type="transmembrane region" description="Helical" evidence="12">
    <location>
        <begin position="897"/>
        <end position="917"/>
    </location>
</feature>
<dbReference type="InterPro" id="IPR044677">
    <property type="entry name" value="SLC25A3/Pic2/Mir1-like"/>
</dbReference>
<feature type="region of interest" description="Disordered" evidence="11">
    <location>
        <begin position="594"/>
        <end position="628"/>
    </location>
</feature>
<keyword evidence="4 10" id="KW-0812">Transmembrane</keyword>
<feature type="repeat" description="Solcar" evidence="10">
    <location>
        <begin position="799"/>
        <end position="883"/>
    </location>
</feature>
<dbReference type="GO" id="GO:0005315">
    <property type="term" value="F:phosphate transmembrane transporter activity"/>
    <property type="evidence" value="ECO:0007669"/>
    <property type="project" value="InterPro"/>
</dbReference>